<proteinExistence type="predicted"/>
<organism evidence="1 2">
    <name type="scientific">Catenuloplanes indicus</name>
    <dbReference type="NCBI Taxonomy" id="137267"/>
    <lineage>
        <taxon>Bacteria</taxon>
        <taxon>Bacillati</taxon>
        <taxon>Actinomycetota</taxon>
        <taxon>Actinomycetes</taxon>
        <taxon>Micromonosporales</taxon>
        <taxon>Micromonosporaceae</taxon>
        <taxon>Catenuloplanes</taxon>
    </lineage>
</organism>
<sequence length="45" mass="4827">MGAERTNGLVYGWTGLPITSRTAQEAIVINVNNLRRVGPVTIAES</sequence>
<name>A0AAE3VUX0_9ACTN</name>
<dbReference type="EMBL" id="JAUSUZ010000001">
    <property type="protein sequence ID" value="MDQ0364181.1"/>
    <property type="molecule type" value="Genomic_DNA"/>
</dbReference>
<reference evidence="1 2" key="1">
    <citation type="submission" date="2023-07" db="EMBL/GenBank/DDBJ databases">
        <title>Sequencing the genomes of 1000 actinobacteria strains.</title>
        <authorList>
            <person name="Klenk H.-P."/>
        </authorList>
    </citation>
    <scope>NUCLEOTIDE SEQUENCE [LARGE SCALE GENOMIC DNA]</scope>
    <source>
        <strain evidence="1 2">DSM 44709</strain>
    </source>
</reference>
<dbReference type="RefSeq" id="WP_307235381.1">
    <property type="nucleotide sequence ID" value="NZ_JAUSUZ010000001.1"/>
</dbReference>
<evidence type="ECO:0000313" key="2">
    <source>
        <dbReference type="Proteomes" id="UP001240236"/>
    </source>
</evidence>
<gene>
    <name evidence="1" type="ORF">J2S42_000850</name>
</gene>
<accession>A0AAE3VUX0</accession>
<comment type="caution">
    <text evidence="1">The sequence shown here is derived from an EMBL/GenBank/DDBJ whole genome shotgun (WGS) entry which is preliminary data.</text>
</comment>
<protein>
    <submittedName>
        <fullName evidence="1">Uncharacterized protein</fullName>
    </submittedName>
</protein>
<dbReference type="Proteomes" id="UP001240236">
    <property type="component" value="Unassembled WGS sequence"/>
</dbReference>
<keyword evidence="2" id="KW-1185">Reference proteome</keyword>
<dbReference type="AlphaFoldDB" id="A0AAE3VUX0"/>
<evidence type="ECO:0000313" key="1">
    <source>
        <dbReference type="EMBL" id="MDQ0364181.1"/>
    </source>
</evidence>